<reference evidence="2" key="1">
    <citation type="submission" date="2016-10" db="EMBL/GenBank/DDBJ databases">
        <authorList>
            <person name="de Groot N.N."/>
        </authorList>
    </citation>
    <scope>NUCLEOTIDE SEQUENCE</scope>
</reference>
<evidence type="ECO:0000313" key="2">
    <source>
        <dbReference type="EMBL" id="SFV51971.1"/>
    </source>
</evidence>
<dbReference type="PANTHER" id="PTHR22572">
    <property type="entry name" value="SUGAR-1-PHOSPHATE GUANYL TRANSFERASE"/>
    <property type="match status" value="1"/>
</dbReference>
<dbReference type="SUPFAM" id="SSF53448">
    <property type="entry name" value="Nucleotide-diphospho-sugar transferases"/>
    <property type="match status" value="1"/>
</dbReference>
<dbReference type="Pfam" id="PF00483">
    <property type="entry name" value="NTP_transferase"/>
    <property type="match status" value="1"/>
</dbReference>
<evidence type="ECO:0000259" key="1">
    <source>
        <dbReference type="Pfam" id="PF00483"/>
    </source>
</evidence>
<dbReference type="NCBIfam" id="NF045761">
    <property type="entry name" value="NAMPUrTaseMurU"/>
    <property type="match status" value="1"/>
</dbReference>
<organism evidence="2">
    <name type="scientific">hydrothermal vent metagenome</name>
    <dbReference type="NCBI Taxonomy" id="652676"/>
    <lineage>
        <taxon>unclassified sequences</taxon>
        <taxon>metagenomes</taxon>
        <taxon>ecological metagenomes</taxon>
    </lineage>
</organism>
<keyword evidence="2" id="KW-0548">Nucleotidyltransferase</keyword>
<sequence length="214" mass="24166">MKGMILAAGRGSRMMPLTKNTPKPLLKINNETLIEKRIKAFKKANITDIIINIAYLGEQIKDYLKNGKKFGVNITYSEEKEGGLETAGGIIKVLDFFEKKPFIVSNSDILCDYSLNNLTLKKKSLAHLVLVNNPKHNPQGDFGIENSFATLEKEFTFSGIACYHPELFKNIEVNKKIPLSIILKNNIIQQKITAEHYQGSWEDIGTPERLNKNQ</sequence>
<keyword evidence="2" id="KW-0808">Transferase</keyword>
<dbReference type="EMBL" id="FPHJ01000003">
    <property type="protein sequence ID" value="SFV51971.1"/>
    <property type="molecule type" value="Genomic_DNA"/>
</dbReference>
<protein>
    <submittedName>
        <fullName evidence="2">Glucose-1-phosphate thymidylyltransferase</fullName>
        <ecNumber evidence="2">2.7.7.24</ecNumber>
    </submittedName>
</protein>
<dbReference type="AlphaFoldDB" id="A0A1W1BEI3"/>
<dbReference type="CDD" id="cd06422">
    <property type="entry name" value="NTP_transferase_like_1"/>
    <property type="match status" value="1"/>
</dbReference>
<gene>
    <name evidence="2" type="ORF">MNB_SUP05-5-814</name>
</gene>
<feature type="domain" description="Nucleotidyl transferase" evidence="1">
    <location>
        <begin position="2"/>
        <end position="144"/>
    </location>
</feature>
<dbReference type="Gene3D" id="3.90.550.10">
    <property type="entry name" value="Spore Coat Polysaccharide Biosynthesis Protein SpsA, Chain A"/>
    <property type="match status" value="1"/>
</dbReference>
<dbReference type="InterPro" id="IPR050486">
    <property type="entry name" value="Mannose-1P_guanyltransferase"/>
</dbReference>
<dbReference type="InterPro" id="IPR005835">
    <property type="entry name" value="NTP_transferase_dom"/>
</dbReference>
<proteinExistence type="predicted"/>
<dbReference type="InterPro" id="IPR029044">
    <property type="entry name" value="Nucleotide-diphossugar_trans"/>
</dbReference>
<name>A0A1W1BEI3_9ZZZZ</name>
<accession>A0A1W1BEI3</accession>
<dbReference type="EC" id="2.7.7.24" evidence="2"/>
<dbReference type="GO" id="GO:0008879">
    <property type="term" value="F:glucose-1-phosphate thymidylyltransferase activity"/>
    <property type="evidence" value="ECO:0007669"/>
    <property type="project" value="UniProtKB-EC"/>
</dbReference>
<dbReference type="InterPro" id="IPR054790">
    <property type="entry name" value="MurU"/>
</dbReference>